<name>A0ABN0SUC4_9FIRM</name>
<dbReference type="Gene3D" id="3.30.160.250">
    <property type="match status" value="1"/>
</dbReference>
<dbReference type="InterPro" id="IPR031807">
    <property type="entry name" value="HicB-like"/>
</dbReference>
<dbReference type="Pfam" id="PF15919">
    <property type="entry name" value="HicB_lk_antitox"/>
    <property type="match status" value="1"/>
</dbReference>
<evidence type="ECO:0000313" key="3">
    <source>
        <dbReference type="Proteomes" id="UP001500399"/>
    </source>
</evidence>
<sequence>MAHLPDSYTYPAILQKTNGHYGVYFPDLPGCIATGATADEAFAAAKEGLALHLWGIEQDGETIPQPSAFDTLSTKQGDVLCLLDANMFSMRAEMNNRPVKKTLTIPWYLNELAERQRLNFSQILQTALRERLSVQS</sequence>
<reference evidence="2 3" key="1">
    <citation type="journal article" date="2019" name="Int. J. Syst. Evol. Microbiol.">
        <title>The Global Catalogue of Microorganisms (GCM) 10K type strain sequencing project: providing services to taxonomists for standard genome sequencing and annotation.</title>
        <authorList>
            <consortium name="The Broad Institute Genomics Platform"/>
            <consortium name="The Broad Institute Genome Sequencing Center for Infectious Disease"/>
            <person name="Wu L."/>
            <person name="Ma J."/>
        </authorList>
    </citation>
    <scope>NUCLEOTIDE SEQUENCE [LARGE SCALE GENOMIC DNA]</scope>
    <source>
        <strain evidence="2 3">JCM 8542</strain>
    </source>
</reference>
<evidence type="ECO:0000313" key="2">
    <source>
        <dbReference type="EMBL" id="GAA0200714.1"/>
    </source>
</evidence>
<dbReference type="SUPFAM" id="SSF143100">
    <property type="entry name" value="TTHA1013/TTHA0281-like"/>
    <property type="match status" value="1"/>
</dbReference>
<protein>
    <submittedName>
        <fullName evidence="2">Type II toxin-antitoxin system HicB family antitoxin</fullName>
    </submittedName>
</protein>
<accession>A0ABN0SUC4</accession>
<gene>
    <name evidence="2" type="ORF">GCM10008919_00030</name>
</gene>
<dbReference type="InterPro" id="IPR051404">
    <property type="entry name" value="TA_system_antitoxin"/>
</dbReference>
<proteinExistence type="predicted"/>
<feature type="domain" description="HicB-like antitoxin of toxin-antitoxin system" evidence="1">
    <location>
        <begin position="10"/>
        <end position="88"/>
    </location>
</feature>
<organism evidence="2 3">
    <name type="scientific">Selenomonas dianae</name>
    <dbReference type="NCBI Taxonomy" id="135079"/>
    <lineage>
        <taxon>Bacteria</taxon>
        <taxon>Bacillati</taxon>
        <taxon>Bacillota</taxon>
        <taxon>Negativicutes</taxon>
        <taxon>Selenomonadales</taxon>
        <taxon>Selenomonadaceae</taxon>
        <taxon>Selenomonas</taxon>
    </lineage>
</organism>
<keyword evidence="3" id="KW-1185">Reference proteome</keyword>
<evidence type="ECO:0000259" key="1">
    <source>
        <dbReference type="Pfam" id="PF15919"/>
    </source>
</evidence>
<dbReference type="PANTHER" id="PTHR34504">
    <property type="entry name" value="ANTITOXIN HICB"/>
    <property type="match status" value="1"/>
</dbReference>
<comment type="caution">
    <text evidence="2">The sequence shown here is derived from an EMBL/GenBank/DDBJ whole genome shotgun (WGS) entry which is preliminary data.</text>
</comment>
<dbReference type="Proteomes" id="UP001500399">
    <property type="component" value="Unassembled WGS sequence"/>
</dbReference>
<dbReference type="RefSeq" id="WP_304988027.1">
    <property type="nucleotide sequence ID" value="NZ_BAAACR010000001.1"/>
</dbReference>
<dbReference type="PANTHER" id="PTHR34504:SF2">
    <property type="entry name" value="UPF0150 PROTEIN SSL0259"/>
    <property type="match status" value="1"/>
</dbReference>
<dbReference type="EMBL" id="BAAACR010000001">
    <property type="protein sequence ID" value="GAA0200714.1"/>
    <property type="molecule type" value="Genomic_DNA"/>
</dbReference>
<dbReference type="InterPro" id="IPR035069">
    <property type="entry name" value="TTHA1013/TTHA0281-like"/>
</dbReference>